<evidence type="ECO:0000313" key="6">
    <source>
        <dbReference type="EMBL" id="HGL17176.1"/>
    </source>
</evidence>
<evidence type="ECO:0000256" key="2">
    <source>
        <dbReference type="ARBA" id="ARBA00022723"/>
    </source>
</evidence>
<comment type="similarity">
    <text evidence="1">Belongs to the arginase family. Agmatinase subfamily.</text>
</comment>
<dbReference type="InterPro" id="IPR006035">
    <property type="entry name" value="Ureohydrolase"/>
</dbReference>
<dbReference type="PROSITE" id="PS01053">
    <property type="entry name" value="ARGINASE_1"/>
    <property type="match status" value="1"/>
</dbReference>
<dbReference type="GO" id="GO:0033389">
    <property type="term" value="P:putrescine biosynthetic process from arginine, via agmatine"/>
    <property type="evidence" value="ECO:0007669"/>
    <property type="project" value="TreeGrafter"/>
</dbReference>
<dbReference type="GO" id="GO:0046872">
    <property type="term" value="F:metal ion binding"/>
    <property type="evidence" value="ECO:0007669"/>
    <property type="project" value="UniProtKB-KW"/>
</dbReference>
<keyword evidence="3 5" id="KW-0378">Hydrolase</keyword>
<feature type="binding site" evidence="4">
    <location>
        <position position="193"/>
    </location>
    <ligand>
        <name>Mn(2+)</name>
        <dbReference type="ChEBI" id="CHEBI:29035"/>
        <label>1</label>
    </ligand>
</feature>
<gene>
    <name evidence="6" type="ORF">ENU66_02415</name>
</gene>
<evidence type="ECO:0000256" key="1">
    <source>
        <dbReference type="ARBA" id="ARBA00009227"/>
    </source>
</evidence>
<dbReference type="GO" id="GO:0008783">
    <property type="term" value="F:agmatinase activity"/>
    <property type="evidence" value="ECO:0007669"/>
    <property type="project" value="TreeGrafter"/>
</dbReference>
<comment type="cofactor">
    <cofactor evidence="4">
        <name>Mn(2+)</name>
        <dbReference type="ChEBI" id="CHEBI:29035"/>
    </cofactor>
    <text evidence="4">Binds 2 manganese ions per subunit.</text>
</comment>
<dbReference type="EMBL" id="DTDJ01000021">
    <property type="protein sequence ID" value="HGL17176.1"/>
    <property type="molecule type" value="Genomic_DNA"/>
</dbReference>
<protein>
    <submittedName>
        <fullName evidence="6">Agmatinase</fullName>
    </submittedName>
</protein>
<dbReference type="InterPro" id="IPR023696">
    <property type="entry name" value="Ureohydrolase_dom_sf"/>
</dbReference>
<proteinExistence type="inferred from homology"/>
<dbReference type="InterPro" id="IPR020855">
    <property type="entry name" value="Ureohydrolase_Mn_BS"/>
</dbReference>
<dbReference type="Pfam" id="PF00491">
    <property type="entry name" value="Arginase"/>
    <property type="match status" value="1"/>
</dbReference>
<dbReference type="PANTHER" id="PTHR11358">
    <property type="entry name" value="ARGINASE/AGMATINASE"/>
    <property type="match status" value="1"/>
</dbReference>
<name>A0A7V3ZXC3_UNCW3</name>
<feature type="binding site" evidence="4">
    <location>
        <position position="195"/>
    </location>
    <ligand>
        <name>Mn(2+)</name>
        <dbReference type="ChEBI" id="CHEBI:29035"/>
        <label>1</label>
    </ligand>
</feature>
<dbReference type="PIRSF" id="PIRSF036979">
    <property type="entry name" value="Arginase"/>
    <property type="match status" value="1"/>
</dbReference>
<dbReference type="Gene3D" id="3.40.800.10">
    <property type="entry name" value="Ureohydrolase domain"/>
    <property type="match status" value="1"/>
</dbReference>
<evidence type="ECO:0000256" key="5">
    <source>
        <dbReference type="RuleBase" id="RU003684"/>
    </source>
</evidence>
<accession>A0A7V3ZXC3</accession>
<dbReference type="SUPFAM" id="SSF52768">
    <property type="entry name" value="Arginase/deacetylase"/>
    <property type="match status" value="1"/>
</dbReference>
<reference evidence="6" key="1">
    <citation type="journal article" date="2020" name="mSystems">
        <title>Genome- and Community-Level Interaction Insights into Carbon Utilization and Element Cycling Functions of Hydrothermarchaeota in Hydrothermal Sediment.</title>
        <authorList>
            <person name="Zhou Z."/>
            <person name="Liu Y."/>
            <person name="Xu W."/>
            <person name="Pan J."/>
            <person name="Luo Z.H."/>
            <person name="Li M."/>
        </authorList>
    </citation>
    <scope>NUCLEOTIDE SEQUENCE [LARGE SCALE GENOMIC DNA]</scope>
    <source>
        <strain evidence="6">SpSt-69</strain>
    </source>
</reference>
<feature type="binding site" evidence="4">
    <location>
        <position position="96"/>
    </location>
    <ligand>
        <name>Mn(2+)</name>
        <dbReference type="ChEBI" id="CHEBI:29035"/>
        <label>1</label>
    </ligand>
</feature>
<evidence type="ECO:0000256" key="4">
    <source>
        <dbReference type="PIRSR" id="PIRSR036979-1"/>
    </source>
</evidence>
<keyword evidence="2 4" id="KW-0479">Metal-binding</keyword>
<sequence length="264" mass="30194">MLKRPSMKSVKIIGLPYEGPENFQPGVQLAPAHIRWAYDSIEWYSIHQKEPVPEFEDLGDFYFYSKENPEEFVRKALDCLNKLKLEPPFIALGGDHFITYPIIKYLHDKGLEFTIIHLDAHLDRRDSFMGNKLSHATVIRRIEELVGADKVITLGYRSFFPEEDVKRGEPFKVLEPLSQILENDKGPFYLTLDLDVLDPSIMPSVSNPEPLGISFKELLESLKMLKGKLLAMDIVELDPLLDPTRSSAILSAEILRESIIILSR</sequence>
<dbReference type="PROSITE" id="PS51409">
    <property type="entry name" value="ARGINASE_2"/>
    <property type="match status" value="1"/>
</dbReference>
<keyword evidence="4" id="KW-0464">Manganese</keyword>
<dbReference type="PANTHER" id="PTHR11358:SF26">
    <property type="entry name" value="GUANIDINO ACID HYDROLASE, MITOCHONDRIAL"/>
    <property type="match status" value="1"/>
</dbReference>
<comment type="caution">
    <text evidence="6">The sequence shown here is derived from an EMBL/GenBank/DDBJ whole genome shotgun (WGS) entry which is preliminary data.</text>
</comment>
<dbReference type="AlphaFoldDB" id="A0A7V3ZXC3"/>
<feature type="binding site" evidence="4">
    <location>
        <position position="123"/>
    </location>
    <ligand>
        <name>Mn(2+)</name>
        <dbReference type="ChEBI" id="CHEBI:29035"/>
        <label>1</label>
    </ligand>
</feature>
<feature type="binding site" evidence="4">
    <location>
        <position position="121"/>
    </location>
    <ligand>
        <name>Mn(2+)</name>
        <dbReference type="ChEBI" id="CHEBI:29035"/>
        <label>1</label>
    </ligand>
</feature>
<evidence type="ECO:0000256" key="3">
    <source>
        <dbReference type="ARBA" id="ARBA00022801"/>
    </source>
</evidence>
<feature type="binding site" evidence="4">
    <location>
        <position position="119"/>
    </location>
    <ligand>
        <name>Mn(2+)</name>
        <dbReference type="ChEBI" id="CHEBI:29035"/>
        <label>1</label>
    </ligand>
</feature>
<organism evidence="6">
    <name type="scientific">candidate division WOR-3 bacterium</name>
    <dbReference type="NCBI Taxonomy" id="2052148"/>
    <lineage>
        <taxon>Bacteria</taxon>
        <taxon>Bacteria division WOR-3</taxon>
    </lineage>
</organism>